<accession>A0A0C3W9A4</accession>
<evidence type="ECO:0000313" key="1">
    <source>
        <dbReference type="EMBL" id="AES80204.2"/>
    </source>
</evidence>
<proteinExistence type="predicted"/>
<protein>
    <submittedName>
        <fullName evidence="1 2">Uncharacterized protein</fullName>
    </submittedName>
</protein>
<reference evidence="1 3" key="2">
    <citation type="journal article" date="2014" name="BMC Genomics">
        <title>An improved genome release (version Mt4.0) for the model legume Medicago truncatula.</title>
        <authorList>
            <person name="Tang H."/>
            <person name="Krishnakumar V."/>
            <person name="Bidwell S."/>
            <person name="Rosen B."/>
            <person name="Chan A."/>
            <person name="Zhou S."/>
            <person name="Gentzbittel L."/>
            <person name="Childs K.L."/>
            <person name="Yandell M."/>
            <person name="Gundlach H."/>
            <person name="Mayer K.F."/>
            <person name="Schwartz D.C."/>
            <person name="Town C.D."/>
        </authorList>
    </citation>
    <scope>GENOME REANNOTATION</scope>
    <source>
        <strain evidence="2 3">cv. Jemalong A17</strain>
    </source>
</reference>
<gene>
    <name evidence="1" type="ordered locus">MTR_7g077940</name>
</gene>
<dbReference type="Proteomes" id="UP000002051">
    <property type="component" value="Unassembled WGS sequence"/>
</dbReference>
<dbReference type="HOGENOM" id="CLU_1818737_0_0_1"/>
<dbReference type="EnsemblPlants" id="AES80204">
    <property type="protein sequence ID" value="AES80204"/>
    <property type="gene ID" value="MTR_7g077940"/>
</dbReference>
<reference evidence="2" key="3">
    <citation type="submission" date="2015-04" db="UniProtKB">
        <authorList>
            <consortium name="EnsemblPlants"/>
        </authorList>
    </citation>
    <scope>IDENTIFICATION</scope>
    <source>
        <strain evidence="2">cv. Jemalong A17</strain>
    </source>
</reference>
<dbReference type="AlphaFoldDB" id="G7L4Q6"/>
<reference evidence="1 3" key="1">
    <citation type="journal article" date="2011" name="Nature">
        <title>The Medicago genome provides insight into the evolution of rhizobial symbioses.</title>
        <authorList>
            <person name="Young N.D."/>
            <person name="Debelle F."/>
            <person name="Oldroyd G.E."/>
            <person name="Geurts R."/>
            <person name="Cannon S.B."/>
            <person name="Udvardi M.K."/>
            <person name="Benedito V.A."/>
            <person name="Mayer K.F."/>
            <person name="Gouzy J."/>
            <person name="Schoof H."/>
            <person name="Van de Peer Y."/>
            <person name="Proost S."/>
            <person name="Cook D.R."/>
            <person name="Meyers B.C."/>
            <person name="Spannagl M."/>
            <person name="Cheung F."/>
            <person name="De Mita S."/>
            <person name="Krishnakumar V."/>
            <person name="Gundlach H."/>
            <person name="Zhou S."/>
            <person name="Mudge J."/>
            <person name="Bharti A.K."/>
            <person name="Murray J.D."/>
            <person name="Naoumkina M.A."/>
            <person name="Rosen B."/>
            <person name="Silverstein K.A."/>
            <person name="Tang H."/>
            <person name="Rombauts S."/>
            <person name="Zhao P.X."/>
            <person name="Zhou P."/>
            <person name="Barbe V."/>
            <person name="Bardou P."/>
            <person name="Bechner M."/>
            <person name="Bellec A."/>
            <person name="Berger A."/>
            <person name="Berges H."/>
            <person name="Bidwell S."/>
            <person name="Bisseling T."/>
            <person name="Choisne N."/>
            <person name="Couloux A."/>
            <person name="Denny R."/>
            <person name="Deshpande S."/>
            <person name="Dai X."/>
            <person name="Doyle J.J."/>
            <person name="Dudez A.M."/>
            <person name="Farmer A.D."/>
            <person name="Fouteau S."/>
            <person name="Franken C."/>
            <person name="Gibelin C."/>
            <person name="Gish J."/>
            <person name="Goldstein S."/>
            <person name="Gonzalez A.J."/>
            <person name="Green P.J."/>
            <person name="Hallab A."/>
            <person name="Hartog M."/>
            <person name="Hua A."/>
            <person name="Humphray S.J."/>
            <person name="Jeong D.H."/>
            <person name="Jing Y."/>
            <person name="Jocker A."/>
            <person name="Kenton S.M."/>
            <person name="Kim D.J."/>
            <person name="Klee K."/>
            <person name="Lai H."/>
            <person name="Lang C."/>
            <person name="Lin S."/>
            <person name="Macmil S.L."/>
            <person name="Magdelenat G."/>
            <person name="Matthews L."/>
            <person name="McCorrison J."/>
            <person name="Monaghan E.L."/>
            <person name="Mun J.H."/>
            <person name="Najar F.Z."/>
            <person name="Nicholson C."/>
            <person name="Noirot C."/>
            <person name="O'Bleness M."/>
            <person name="Paule C.R."/>
            <person name="Poulain J."/>
            <person name="Prion F."/>
            <person name="Qin B."/>
            <person name="Qu C."/>
            <person name="Retzel E.F."/>
            <person name="Riddle C."/>
            <person name="Sallet E."/>
            <person name="Samain S."/>
            <person name="Samson N."/>
            <person name="Sanders I."/>
            <person name="Saurat O."/>
            <person name="Scarpelli C."/>
            <person name="Schiex T."/>
            <person name="Segurens B."/>
            <person name="Severin A.J."/>
            <person name="Sherrier D.J."/>
            <person name="Shi R."/>
            <person name="Sims S."/>
            <person name="Singer S.R."/>
            <person name="Sinharoy S."/>
            <person name="Sterck L."/>
            <person name="Viollet A."/>
            <person name="Wang B.B."/>
            <person name="Wang K."/>
            <person name="Wang M."/>
            <person name="Wang X."/>
            <person name="Warfsmann J."/>
            <person name="Weissenbach J."/>
            <person name="White D.D."/>
            <person name="White J.D."/>
            <person name="Wiley G.B."/>
            <person name="Wincker P."/>
            <person name="Xing Y."/>
            <person name="Yang L."/>
            <person name="Yao Z."/>
            <person name="Ying F."/>
            <person name="Zhai J."/>
            <person name="Zhou L."/>
            <person name="Zuber A."/>
            <person name="Denarie J."/>
            <person name="Dixon R.A."/>
            <person name="May G.D."/>
            <person name="Schwartz D.C."/>
            <person name="Rogers J."/>
            <person name="Quetier F."/>
            <person name="Town C.D."/>
            <person name="Roe B.A."/>
        </authorList>
    </citation>
    <scope>NUCLEOTIDE SEQUENCE [LARGE SCALE GENOMIC DNA]</scope>
    <source>
        <strain evidence="1">A17</strain>
        <strain evidence="2 3">cv. Jemalong A17</strain>
    </source>
</reference>
<dbReference type="EMBL" id="CM001223">
    <property type="protein sequence ID" value="AES80204.2"/>
    <property type="molecule type" value="Genomic_DNA"/>
</dbReference>
<name>G7L4Q6_MEDTR</name>
<organism evidence="1 3">
    <name type="scientific">Medicago truncatula</name>
    <name type="common">Barrel medic</name>
    <name type="synonym">Medicago tribuloides</name>
    <dbReference type="NCBI Taxonomy" id="3880"/>
    <lineage>
        <taxon>Eukaryota</taxon>
        <taxon>Viridiplantae</taxon>
        <taxon>Streptophyta</taxon>
        <taxon>Embryophyta</taxon>
        <taxon>Tracheophyta</taxon>
        <taxon>Spermatophyta</taxon>
        <taxon>Magnoliopsida</taxon>
        <taxon>eudicotyledons</taxon>
        <taxon>Gunneridae</taxon>
        <taxon>Pentapetalae</taxon>
        <taxon>rosids</taxon>
        <taxon>fabids</taxon>
        <taxon>Fabales</taxon>
        <taxon>Fabaceae</taxon>
        <taxon>Papilionoideae</taxon>
        <taxon>50 kb inversion clade</taxon>
        <taxon>NPAAA clade</taxon>
        <taxon>Hologalegina</taxon>
        <taxon>IRL clade</taxon>
        <taxon>Trifolieae</taxon>
        <taxon>Medicago</taxon>
    </lineage>
</organism>
<evidence type="ECO:0000313" key="2">
    <source>
        <dbReference type="EnsemblPlants" id="AES80204"/>
    </source>
</evidence>
<sequence length="142" mass="14558">MKLDPGKPFVSVQDLEHRFDPFRHQPSAAAVAVVKTDAAIVEDSVDVVVAFLAAAEEVVDVAVAVVKAVVAIVEDSVDVVVVFLAAADEEVVDAAIEVVKAAAAFLQDSAGVDVAFLAAAEEVVEAAVAVAKAVTTFVMVVA</sequence>
<keyword evidence="3" id="KW-1185">Reference proteome</keyword>
<accession>G7L4Q6</accession>
<evidence type="ECO:0000313" key="3">
    <source>
        <dbReference type="Proteomes" id="UP000002051"/>
    </source>
</evidence>
<dbReference type="PaxDb" id="3880-AES80204"/>